<gene>
    <name evidence="1" type="ORF">FOB48_05240</name>
</gene>
<dbReference type="Proteomes" id="UP000323865">
    <property type="component" value="Chromosome"/>
</dbReference>
<evidence type="ECO:0008006" key="3">
    <source>
        <dbReference type="Google" id="ProtNLM"/>
    </source>
</evidence>
<evidence type="ECO:0000313" key="1">
    <source>
        <dbReference type="EMBL" id="QEU11760.1"/>
    </source>
</evidence>
<accession>A0ABX6A534</accession>
<evidence type="ECO:0000313" key="2">
    <source>
        <dbReference type="Proteomes" id="UP000323865"/>
    </source>
</evidence>
<proteinExistence type="predicted"/>
<sequence>MKPGDFAFDFNAEYIDTLTEALAHSDVRLFFLRGNHDDPTKLGLTASSPSALSSHIYFLPDTYRFLIGEHRVLVLGGAGSIDRSHRVEGVSWWPDERLSVEAAAKAV</sequence>
<name>A0ABX6A534_9MICO</name>
<organism evidence="1 2">
    <name type="scientific">Dermabacter vaginalis</name>
    <dbReference type="NCBI Taxonomy" id="1630135"/>
    <lineage>
        <taxon>Bacteria</taxon>
        <taxon>Bacillati</taxon>
        <taxon>Actinomycetota</taxon>
        <taxon>Actinomycetes</taxon>
        <taxon>Micrococcales</taxon>
        <taxon>Dermabacteraceae</taxon>
        <taxon>Dermabacter</taxon>
    </lineage>
</organism>
<keyword evidence="2" id="KW-1185">Reference proteome</keyword>
<dbReference type="EMBL" id="CP044108">
    <property type="protein sequence ID" value="QEU11760.1"/>
    <property type="molecule type" value="Genomic_DNA"/>
</dbReference>
<dbReference type="SUPFAM" id="SSF56300">
    <property type="entry name" value="Metallo-dependent phosphatases"/>
    <property type="match status" value="1"/>
</dbReference>
<reference evidence="1 2" key="1">
    <citation type="submission" date="2019-09" db="EMBL/GenBank/DDBJ databases">
        <title>FDA dAtabase for Regulatory Grade micrObial Sequences (FDA-ARGOS): Supporting development and validation of Infectious Disease Dx tests.</title>
        <authorList>
            <person name="Sciortino C."/>
            <person name="Tallon L."/>
            <person name="Sadzewicz L."/>
            <person name="Vavikolanu K."/>
            <person name="Mehta A."/>
            <person name="Aluvathingal J."/>
            <person name="Nadendla S."/>
            <person name="Nandy P."/>
            <person name="Geyer C."/>
            <person name="Yan Y."/>
            <person name="Sichtig H."/>
        </authorList>
    </citation>
    <scope>NUCLEOTIDE SEQUENCE [LARGE SCALE GENOMIC DNA]</scope>
    <source>
        <strain evidence="1 2">FDAARGOS_640</strain>
    </source>
</reference>
<protein>
    <recommendedName>
        <fullName evidence="3">Calcineurin-like phosphoesterase domain-containing protein</fullName>
    </recommendedName>
</protein>
<dbReference type="InterPro" id="IPR029052">
    <property type="entry name" value="Metallo-depent_PP-like"/>
</dbReference>
<dbReference type="RefSeq" id="WP_150333122.1">
    <property type="nucleotide sequence ID" value="NZ_CP044108.1"/>
</dbReference>